<feature type="transmembrane region" description="Helical" evidence="1">
    <location>
        <begin position="141"/>
        <end position="161"/>
    </location>
</feature>
<feature type="transmembrane region" description="Helical" evidence="1">
    <location>
        <begin position="335"/>
        <end position="355"/>
    </location>
</feature>
<protein>
    <recommendedName>
        <fullName evidence="4">DUF2029 domain-containing protein</fullName>
    </recommendedName>
</protein>
<dbReference type="EMBL" id="CP089982">
    <property type="protein sequence ID" value="WXA91614.1"/>
    <property type="molecule type" value="Genomic_DNA"/>
</dbReference>
<feature type="transmembrane region" description="Helical" evidence="1">
    <location>
        <begin position="229"/>
        <end position="248"/>
    </location>
</feature>
<feature type="transmembrane region" description="Helical" evidence="1">
    <location>
        <begin position="391"/>
        <end position="411"/>
    </location>
</feature>
<dbReference type="Proteomes" id="UP001379533">
    <property type="component" value="Chromosome"/>
</dbReference>
<name>A0ABZ2K497_9BACT</name>
<feature type="transmembrane region" description="Helical" evidence="1">
    <location>
        <begin position="45"/>
        <end position="64"/>
    </location>
</feature>
<feature type="transmembrane region" description="Helical" evidence="1">
    <location>
        <begin position="203"/>
        <end position="222"/>
    </location>
</feature>
<evidence type="ECO:0000313" key="2">
    <source>
        <dbReference type="EMBL" id="WXA91614.1"/>
    </source>
</evidence>
<feature type="transmembrane region" description="Helical" evidence="1">
    <location>
        <begin position="305"/>
        <end position="329"/>
    </location>
</feature>
<evidence type="ECO:0000313" key="3">
    <source>
        <dbReference type="Proteomes" id="UP001379533"/>
    </source>
</evidence>
<feature type="transmembrane region" description="Helical" evidence="1">
    <location>
        <begin position="275"/>
        <end position="298"/>
    </location>
</feature>
<accession>A0ABZ2K497</accession>
<keyword evidence="1" id="KW-0472">Membrane</keyword>
<keyword evidence="3" id="KW-1185">Reference proteome</keyword>
<evidence type="ECO:0008006" key="4">
    <source>
        <dbReference type="Google" id="ProtNLM"/>
    </source>
</evidence>
<keyword evidence="1" id="KW-0812">Transmembrane</keyword>
<evidence type="ECO:0000256" key="1">
    <source>
        <dbReference type="SAM" id="Phobius"/>
    </source>
</evidence>
<feature type="transmembrane region" description="Helical" evidence="1">
    <location>
        <begin position="418"/>
        <end position="435"/>
    </location>
</feature>
<proteinExistence type="predicted"/>
<sequence>MTEALESNRPPLAEAGVLLGVAYVIGLLMLMTAGIYDGPLAEPSILLAVLCLGTVCAIMARIVLRPRATPFAIPSPSALALLAIALGAFTIATFADARLLIHGPNPARFIHVVEIVQFGLLATYLPGIVHGRRETSTWIRLRFACFALLFLAGGVSVMHLSPRPEVDVWQMHTEAARAMLRGENIYDLANVHVPDQGRSGHPLVAFPYPPIPCYLSAVAYVLGGDVRWGVLAAMLTFGIAMRLIAAGVRASTSKLPASALLEDAPALVWWLTPKAFFFLEISFNDAYSLAFASLAIFAHARGRRFLSAFFLGLLLGSKQTMILFLPLAVLLGYGIGHWAVFLGTAAATVLPFVLWDFSALKHSAIDLFLYTAKPRLNALSPMAWLTRHFGIVQTAVPPGLVLATGTTLIALIRAPRTLYAFAVASTASCFCFYLFNRFMVINYYFFIMGLALLAAAVAIGERR</sequence>
<dbReference type="RefSeq" id="WP_394842234.1">
    <property type="nucleotide sequence ID" value="NZ_CP089982.1"/>
</dbReference>
<organism evidence="2 3">
    <name type="scientific">Pendulispora brunnea</name>
    <dbReference type="NCBI Taxonomy" id="2905690"/>
    <lineage>
        <taxon>Bacteria</taxon>
        <taxon>Pseudomonadati</taxon>
        <taxon>Myxococcota</taxon>
        <taxon>Myxococcia</taxon>
        <taxon>Myxococcales</taxon>
        <taxon>Sorangiineae</taxon>
        <taxon>Pendulisporaceae</taxon>
        <taxon>Pendulispora</taxon>
    </lineage>
</organism>
<feature type="transmembrane region" description="Helical" evidence="1">
    <location>
        <begin position="441"/>
        <end position="460"/>
    </location>
</feature>
<reference evidence="2 3" key="1">
    <citation type="submission" date="2021-12" db="EMBL/GenBank/DDBJ databases">
        <title>Discovery of the Pendulisporaceae a myxobacterial family with distinct sporulation behavior and unique specialized metabolism.</title>
        <authorList>
            <person name="Garcia R."/>
            <person name="Popoff A."/>
            <person name="Bader C.D."/>
            <person name="Loehr J."/>
            <person name="Walesch S."/>
            <person name="Walt C."/>
            <person name="Boldt J."/>
            <person name="Bunk B."/>
            <person name="Haeckl F.J.F.P.J."/>
            <person name="Gunesch A.P."/>
            <person name="Birkelbach J."/>
            <person name="Nuebel U."/>
            <person name="Pietschmann T."/>
            <person name="Bach T."/>
            <person name="Mueller R."/>
        </authorList>
    </citation>
    <scope>NUCLEOTIDE SEQUENCE [LARGE SCALE GENOMIC DNA]</scope>
    <source>
        <strain evidence="2 3">MSr12523</strain>
    </source>
</reference>
<feature type="transmembrane region" description="Helical" evidence="1">
    <location>
        <begin position="12"/>
        <end position="33"/>
    </location>
</feature>
<feature type="transmembrane region" description="Helical" evidence="1">
    <location>
        <begin position="76"/>
        <end position="95"/>
    </location>
</feature>
<feature type="transmembrane region" description="Helical" evidence="1">
    <location>
        <begin position="107"/>
        <end position="129"/>
    </location>
</feature>
<keyword evidence="1" id="KW-1133">Transmembrane helix</keyword>
<gene>
    <name evidence="2" type="ORF">LZC95_34785</name>
</gene>